<evidence type="ECO:0000313" key="1">
    <source>
        <dbReference type="EMBL" id="JAC68054.1"/>
    </source>
</evidence>
<dbReference type="AlphaFoldDB" id="A0A061RBA6"/>
<proteinExistence type="predicted"/>
<reference evidence="1" key="1">
    <citation type="submission" date="2014-05" db="EMBL/GenBank/DDBJ databases">
        <title>The transcriptome of the halophilic microalga Tetraselmis sp. GSL018 isolated from the Great Salt Lake, Utah.</title>
        <authorList>
            <person name="Jinkerson R.E."/>
            <person name="D'Adamo S."/>
            <person name="Posewitz M.C."/>
        </authorList>
    </citation>
    <scope>NUCLEOTIDE SEQUENCE</scope>
    <source>
        <strain evidence="1">GSL018</strain>
    </source>
</reference>
<feature type="non-terminal residue" evidence="1">
    <location>
        <position position="1"/>
    </location>
</feature>
<dbReference type="PROSITE" id="PS00227">
    <property type="entry name" value="TUBULIN"/>
    <property type="match status" value="1"/>
</dbReference>
<dbReference type="EMBL" id="GBEZ01018375">
    <property type="protein sequence ID" value="JAC68054.1"/>
    <property type="molecule type" value="Transcribed_RNA"/>
</dbReference>
<accession>A0A061RBA6</accession>
<protein>
    <submittedName>
        <fullName evidence="1">Uncharacterized protein</fullName>
    </submittedName>
</protein>
<gene>
    <name evidence="1" type="ORF">TSPGSL018_9629</name>
</gene>
<sequence>AIEAEASYCVGVVEFLLIHGAAGGTGSGMVSSGFVHTPLKTPKVMKAAHSVTLLSEKWL</sequence>
<dbReference type="GO" id="GO:0005874">
    <property type="term" value="C:microtubule"/>
    <property type="evidence" value="ECO:0007669"/>
    <property type="project" value="InterPro"/>
</dbReference>
<dbReference type="InterPro" id="IPR017975">
    <property type="entry name" value="Tubulin_CS"/>
</dbReference>
<organism evidence="1">
    <name type="scientific">Tetraselmis sp. GSL018</name>
    <dbReference type="NCBI Taxonomy" id="582737"/>
    <lineage>
        <taxon>Eukaryota</taxon>
        <taxon>Viridiplantae</taxon>
        <taxon>Chlorophyta</taxon>
        <taxon>core chlorophytes</taxon>
        <taxon>Chlorodendrophyceae</taxon>
        <taxon>Chlorodendrales</taxon>
        <taxon>Chlorodendraceae</taxon>
        <taxon>Tetraselmis</taxon>
    </lineage>
</organism>
<dbReference type="GO" id="GO:0005525">
    <property type="term" value="F:GTP binding"/>
    <property type="evidence" value="ECO:0007669"/>
    <property type="project" value="InterPro"/>
</dbReference>
<name>A0A061RBA6_9CHLO</name>
<dbReference type="GO" id="GO:0007017">
    <property type="term" value="P:microtubule-based process"/>
    <property type="evidence" value="ECO:0007669"/>
    <property type="project" value="InterPro"/>
</dbReference>